<dbReference type="InterPro" id="IPR013783">
    <property type="entry name" value="Ig-like_fold"/>
</dbReference>
<dbReference type="InterPro" id="IPR036116">
    <property type="entry name" value="FN3_sf"/>
</dbReference>
<feature type="transmembrane region" description="Helical" evidence="2">
    <location>
        <begin position="765"/>
        <end position="788"/>
    </location>
</feature>
<accession>A0AA35RA63</accession>
<name>A0AA35RA63_GEOBA</name>
<feature type="domain" description="Fibronectin type-III" evidence="4">
    <location>
        <begin position="126"/>
        <end position="234"/>
    </location>
</feature>
<dbReference type="EMBL" id="CASHTH010000797">
    <property type="protein sequence ID" value="CAI8007694.1"/>
    <property type="molecule type" value="Genomic_DNA"/>
</dbReference>
<proteinExistence type="predicted"/>
<feature type="signal peptide" evidence="3">
    <location>
        <begin position="1"/>
        <end position="23"/>
    </location>
</feature>
<dbReference type="Proteomes" id="UP001174909">
    <property type="component" value="Unassembled WGS sequence"/>
</dbReference>
<dbReference type="SUPFAM" id="SSF49265">
    <property type="entry name" value="Fibronectin type III"/>
    <property type="match status" value="1"/>
</dbReference>
<feature type="region of interest" description="Disordered" evidence="1">
    <location>
        <begin position="798"/>
        <end position="858"/>
    </location>
</feature>
<gene>
    <name evidence="5" type="ORF">GBAR_LOCUS5341</name>
</gene>
<dbReference type="InterPro" id="IPR003961">
    <property type="entry name" value="FN3_dom"/>
</dbReference>
<evidence type="ECO:0000256" key="3">
    <source>
        <dbReference type="SAM" id="SignalP"/>
    </source>
</evidence>
<keyword evidence="2" id="KW-1133">Transmembrane helix</keyword>
<feature type="transmembrane region" description="Helical" evidence="2">
    <location>
        <begin position="700"/>
        <end position="723"/>
    </location>
</feature>
<reference evidence="5" key="1">
    <citation type="submission" date="2023-03" db="EMBL/GenBank/DDBJ databases">
        <authorList>
            <person name="Steffen K."/>
            <person name="Cardenas P."/>
        </authorList>
    </citation>
    <scope>NUCLEOTIDE SEQUENCE</scope>
</reference>
<dbReference type="PROSITE" id="PS50853">
    <property type="entry name" value="FN3"/>
    <property type="match status" value="1"/>
</dbReference>
<feature type="compositionally biased region" description="Basic and acidic residues" evidence="1">
    <location>
        <begin position="837"/>
        <end position="849"/>
    </location>
</feature>
<feature type="transmembrane region" description="Helical" evidence="2">
    <location>
        <begin position="670"/>
        <end position="688"/>
    </location>
</feature>
<feature type="transmembrane region" description="Helical" evidence="2">
    <location>
        <begin position="578"/>
        <end position="596"/>
    </location>
</feature>
<keyword evidence="2" id="KW-0812">Transmembrane</keyword>
<feature type="transmembrane region" description="Helical" evidence="2">
    <location>
        <begin position="470"/>
        <end position="492"/>
    </location>
</feature>
<sequence>MNSQASEVGAVVISLCLTLRCFAVEVLYDPEDTTVFLDRFGVFKCETKDGITSWYINGTLLELFQPVIQRDLRDRGINTPNGTRLENLTIPARAEYNGTLVQCVVITEDGLSSVLSENATFYIQGLVSAVDYLRAKGNAGSVTISWSAPFSLDVTGVDPDIWYSVLIYNVTDENNPTAILCTDCINITETHYTFTPDYLSPCHVFNFSVIPSNGAGQGESSDNVTGYIYKAPPDFIVFEASITVSRKIPKNMFLVVIDSDFIGKVFCHGELPETFVVHYSSTQTHCPPVVSVEASELTPDKEALLIKSEVALGRDCDYTVHLTSRNGAGDTNSTGTLSISTRVLIVEVVELEGEVVVRCVFRDTLSQRCYVQLVSSEVEGGFQEGGCVEGAGEGVHRFPGLLPATYTVLVYGLVAGGLEDSCSPAPGDPDYITVATVHDPHPSSVNNQPSPTNKMTRPLVIPNPWCAEGIGVGVCMGAIATCILFVMGIIVVKVLKKHRQRRNVAKSSAASSQHVAMEKNMAYELHKPQHRRKDHTAPQQALNPIYEDLNASGDEVDGPSNKAPITGHSLRVVIGKTGVSVGSLISVLLLICLVVGKRIRDRCDSASYPVKELEKRQRECGTPRTTIFINPIYYTNMHSWPSNPLHTTADKINWGVCPDLDDFSLGRDEISSYLVPVAVWTSSILLYIPRSVGKHSLPAVSVVVSYGFHICLHFLALSIRLSVLHLSLPLASPTVPPTDTATPDGDGGEGEGGHGNEAPITGHTLAVVIGVSVGCLIALVVVICLVVVRGLKHSYGGSSSYSVSHMENQQKDTTPSTTNPISTEIAEGMANGTGSFTREEPQPKLKETNKTSPQTTTV</sequence>
<dbReference type="Gene3D" id="2.60.40.10">
    <property type="entry name" value="Immunoglobulins"/>
    <property type="match status" value="1"/>
</dbReference>
<keyword evidence="3" id="KW-0732">Signal</keyword>
<feature type="chain" id="PRO_5041348847" description="Fibronectin type-III domain-containing protein" evidence="3">
    <location>
        <begin position="24"/>
        <end position="858"/>
    </location>
</feature>
<evidence type="ECO:0000259" key="4">
    <source>
        <dbReference type="PROSITE" id="PS50853"/>
    </source>
</evidence>
<keyword evidence="6" id="KW-1185">Reference proteome</keyword>
<evidence type="ECO:0000256" key="1">
    <source>
        <dbReference type="SAM" id="MobiDB-lite"/>
    </source>
</evidence>
<keyword evidence="2" id="KW-0472">Membrane</keyword>
<feature type="region of interest" description="Disordered" evidence="1">
    <location>
        <begin position="735"/>
        <end position="757"/>
    </location>
</feature>
<organism evidence="5 6">
    <name type="scientific">Geodia barretti</name>
    <name type="common">Barrett's horny sponge</name>
    <dbReference type="NCBI Taxonomy" id="519541"/>
    <lineage>
        <taxon>Eukaryota</taxon>
        <taxon>Metazoa</taxon>
        <taxon>Porifera</taxon>
        <taxon>Demospongiae</taxon>
        <taxon>Heteroscleromorpha</taxon>
        <taxon>Tetractinellida</taxon>
        <taxon>Astrophorina</taxon>
        <taxon>Geodiidae</taxon>
        <taxon>Geodia</taxon>
    </lineage>
</organism>
<dbReference type="AlphaFoldDB" id="A0AA35RA63"/>
<evidence type="ECO:0000313" key="5">
    <source>
        <dbReference type="EMBL" id="CAI8007694.1"/>
    </source>
</evidence>
<evidence type="ECO:0000313" key="6">
    <source>
        <dbReference type="Proteomes" id="UP001174909"/>
    </source>
</evidence>
<protein>
    <recommendedName>
        <fullName evidence="4">Fibronectin type-III domain-containing protein</fullName>
    </recommendedName>
</protein>
<evidence type="ECO:0000256" key="2">
    <source>
        <dbReference type="SAM" id="Phobius"/>
    </source>
</evidence>
<comment type="caution">
    <text evidence="5">The sequence shown here is derived from an EMBL/GenBank/DDBJ whole genome shotgun (WGS) entry which is preliminary data.</text>
</comment>
<feature type="compositionally biased region" description="Polar residues" evidence="1">
    <location>
        <begin position="805"/>
        <end position="822"/>
    </location>
</feature>